<dbReference type="KEGG" id="uam:UABAM_06356"/>
<protein>
    <submittedName>
        <fullName evidence="6">Serine/threonine protein kinase</fullName>
    </submittedName>
</protein>
<dbReference type="PROSITE" id="PS00108">
    <property type="entry name" value="PROTEIN_KINASE_ST"/>
    <property type="match status" value="1"/>
</dbReference>
<keyword evidence="7" id="KW-1185">Reference proteome</keyword>
<dbReference type="RefSeq" id="WP_151971960.1">
    <property type="nucleotide sequence ID" value="NZ_AP019860.1"/>
</dbReference>
<dbReference type="PROSITE" id="PS50011">
    <property type="entry name" value="PROTEIN_KINASE_DOM"/>
    <property type="match status" value="1"/>
</dbReference>
<feature type="transmembrane region" description="Helical" evidence="4">
    <location>
        <begin position="332"/>
        <end position="351"/>
    </location>
</feature>
<proteinExistence type="predicted"/>
<evidence type="ECO:0000256" key="2">
    <source>
        <dbReference type="ARBA" id="ARBA00022840"/>
    </source>
</evidence>
<keyword evidence="4" id="KW-0472">Membrane</keyword>
<dbReference type="OrthoDB" id="6111975at2"/>
<evidence type="ECO:0000256" key="3">
    <source>
        <dbReference type="PROSITE-ProRule" id="PRU10141"/>
    </source>
</evidence>
<dbReference type="InterPro" id="IPR011009">
    <property type="entry name" value="Kinase-like_dom_sf"/>
</dbReference>
<keyword evidence="4" id="KW-1133">Transmembrane helix</keyword>
<dbReference type="GO" id="GO:0004674">
    <property type="term" value="F:protein serine/threonine kinase activity"/>
    <property type="evidence" value="ECO:0007669"/>
    <property type="project" value="UniProtKB-KW"/>
</dbReference>
<evidence type="ECO:0000313" key="6">
    <source>
        <dbReference type="EMBL" id="BBM87941.1"/>
    </source>
</evidence>
<dbReference type="InterPro" id="IPR017441">
    <property type="entry name" value="Protein_kinase_ATP_BS"/>
</dbReference>
<name>A0A5S9IV97_UABAM</name>
<dbReference type="InterPro" id="IPR000719">
    <property type="entry name" value="Prot_kinase_dom"/>
</dbReference>
<organism evidence="6 7">
    <name type="scientific">Uabimicrobium amorphum</name>
    <dbReference type="NCBI Taxonomy" id="2596890"/>
    <lineage>
        <taxon>Bacteria</taxon>
        <taxon>Pseudomonadati</taxon>
        <taxon>Planctomycetota</taxon>
        <taxon>Candidatus Uabimicrobiia</taxon>
        <taxon>Candidatus Uabimicrobiales</taxon>
        <taxon>Candidatus Uabimicrobiaceae</taxon>
        <taxon>Candidatus Uabimicrobium</taxon>
    </lineage>
</organism>
<sequence>MEYLQDRYQLQEIIGKGGMGKVYRALDTKKNQICAIKQNIIVVTGENRDVITQRLKREFYFLSKISHRNVIKAYDFFAENHQYFLVVEYVPGLSMKEFLREKPHALNLADQLCVAIQICRAIDTINTIGLIHRDVKPSNIVVNEEQRVVKLLDLGVAKAVSSKLAKITQDNSLVGTLGYMSPEQLMGKVEKNTDVFCLAIVLYQFFSRQNESPFHASSPAIMIDKVQSEDLPPLQDTLPKDANYKHYAAINEVLQNALCKDAQKRTSSANLLAEKFSDIFQNVAEKGSWRPTSDSSFIVKRKLVKLEKDYQNYCKKQLMEKYRNSRKNLRKYYYFTAVFIFVSCFCIYGYLSYAKRDEIFQNSFRLYLKGNYQQAKTNNLPLVEDKNPKASILHALILYKTEYRDRASEIIQENLSYLQKNNDVFSWYAQGIIYKNGLGVEQNTSLAVKFLKKADCVFPAILELIAIFENNAATMSIDNYVKLLYTAAKKQHVSSMVKLGAVYFAGDIVEKDIQKSLYWYEKASEKNNSDAQVEIAKIYLLQKQYKKRKKWLLRAANSGNPSAMLQLAQTYYHGTGETTNVSQAKHWAKRAAETNDVQGILFYAKILSSSGSPAIRWYIKAADLGHRESMKYLGNYFFGQKQFRKAFDWTYKAALANDATAMSNLGSLYALGSGVNQDFNAAYEWFSKSAQLGNFGGMSGISKMYMRGDGVAKDIAKSIEWLEKAAKAGGIMDMRTLGQYYMKGQYVSKDIDKARYWLQKAADNNDMIARQLLRQLDK</sequence>
<dbReference type="SUPFAM" id="SSF56112">
    <property type="entry name" value="Protein kinase-like (PK-like)"/>
    <property type="match status" value="1"/>
</dbReference>
<dbReference type="PANTHER" id="PTHR43628">
    <property type="entry name" value="ACTIVATOR OF C KINASE PROTEIN 1-RELATED"/>
    <property type="match status" value="1"/>
</dbReference>
<dbReference type="InterPro" id="IPR011990">
    <property type="entry name" value="TPR-like_helical_dom_sf"/>
</dbReference>
<dbReference type="AlphaFoldDB" id="A0A5S9IV97"/>
<keyword evidence="6" id="KW-0418">Kinase</keyword>
<dbReference type="CDD" id="cd14014">
    <property type="entry name" value="STKc_PknB_like"/>
    <property type="match status" value="1"/>
</dbReference>
<evidence type="ECO:0000256" key="4">
    <source>
        <dbReference type="SAM" id="Phobius"/>
    </source>
</evidence>
<dbReference type="SMART" id="SM00220">
    <property type="entry name" value="S_TKc"/>
    <property type="match status" value="1"/>
</dbReference>
<dbReference type="GO" id="GO:0005524">
    <property type="term" value="F:ATP binding"/>
    <property type="evidence" value="ECO:0007669"/>
    <property type="project" value="UniProtKB-UniRule"/>
</dbReference>
<keyword evidence="6" id="KW-0723">Serine/threonine-protein kinase</keyword>
<reference evidence="6 7" key="1">
    <citation type="submission" date="2019-08" db="EMBL/GenBank/DDBJ databases">
        <title>Complete genome sequence of Candidatus Uab amorphum.</title>
        <authorList>
            <person name="Shiratori T."/>
            <person name="Suzuki S."/>
            <person name="Kakizawa Y."/>
            <person name="Ishida K."/>
        </authorList>
    </citation>
    <scope>NUCLEOTIDE SEQUENCE [LARGE SCALE GENOMIC DNA]</scope>
    <source>
        <strain evidence="6 7">SRT547</strain>
    </source>
</reference>
<evidence type="ECO:0000313" key="7">
    <source>
        <dbReference type="Proteomes" id="UP000326354"/>
    </source>
</evidence>
<dbReference type="Proteomes" id="UP000326354">
    <property type="component" value="Chromosome"/>
</dbReference>
<dbReference type="Pfam" id="PF08238">
    <property type="entry name" value="Sel1"/>
    <property type="match status" value="8"/>
</dbReference>
<dbReference type="EMBL" id="AP019860">
    <property type="protein sequence ID" value="BBM87941.1"/>
    <property type="molecule type" value="Genomic_DNA"/>
</dbReference>
<dbReference type="SUPFAM" id="SSF81901">
    <property type="entry name" value="HCP-like"/>
    <property type="match status" value="3"/>
</dbReference>
<dbReference type="Gene3D" id="1.10.510.10">
    <property type="entry name" value="Transferase(Phosphotransferase) domain 1"/>
    <property type="match status" value="1"/>
</dbReference>
<dbReference type="InterPro" id="IPR006597">
    <property type="entry name" value="Sel1-like"/>
</dbReference>
<feature type="domain" description="Protein kinase" evidence="5">
    <location>
        <begin position="8"/>
        <end position="277"/>
    </location>
</feature>
<keyword evidence="2 3" id="KW-0067">ATP-binding</keyword>
<keyword evidence="4" id="KW-0812">Transmembrane</keyword>
<dbReference type="PROSITE" id="PS00107">
    <property type="entry name" value="PROTEIN_KINASE_ATP"/>
    <property type="match status" value="1"/>
</dbReference>
<gene>
    <name evidence="6" type="ORF">UABAM_06356</name>
</gene>
<feature type="binding site" evidence="3">
    <location>
        <position position="37"/>
    </location>
    <ligand>
        <name>ATP</name>
        <dbReference type="ChEBI" id="CHEBI:30616"/>
    </ligand>
</feature>
<dbReference type="Pfam" id="PF00069">
    <property type="entry name" value="Pkinase"/>
    <property type="match status" value="1"/>
</dbReference>
<dbReference type="PANTHER" id="PTHR43628:SF1">
    <property type="entry name" value="CHITIN SYNTHASE REGULATORY FACTOR 2-RELATED"/>
    <property type="match status" value="1"/>
</dbReference>
<evidence type="ECO:0000259" key="5">
    <source>
        <dbReference type="PROSITE" id="PS50011"/>
    </source>
</evidence>
<dbReference type="SMART" id="SM00671">
    <property type="entry name" value="SEL1"/>
    <property type="match status" value="9"/>
</dbReference>
<evidence type="ECO:0000256" key="1">
    <source>
        <dbReference type="ARBA" id="ARBA00022741"/>
    </source>
</evidence>
<keyword evidence="6" id="KW-0808">Transferase</keyword>
<dbReference type="Gene3D" id="1.25.40.10">
    <property type="entry name" value="Tetratricopeptide repeat domain"/>
    <property type="match status" value="2"/>
</dbReference>
<accession>A0A5S9IV97</accession>
<dbReference type="InterPro" id="IPR052945">
    <property type="entry name" value="Mitotic_Regulator"/>
</dbReference>
<dbReference type="InterPro" id="IPR008271">
    <property type="entry name" value="Ser/Thr_kinase_AS"/>
</dbReference>
<keyword evidence="1 3" id="KW-0547">Nucleotide-binding</keyword>